<evidence type="ECO:0000259" key="3">
    <source>
        <dbReference type="Pfam" id="PF13439"/>
    </source>
</evidence>
<proteinExistence type="predicted"/>
<keyword evidence="1 4" id="KW-0808">Transferase</keyword>
<organism evidence="4 5">
    <name type="scientific">Sphingobacterium alkalisoli</name>
    <dbReference type="NCBI Taxonomy" id="1874115"/>
    <lineage>
        <taxon>Bacteria</taxon>
        <taxon>Pseudomonadati</taxon>
        <taxon>Bacteroidota</taxon>
        <taxon>Sphingobacteriia</taxon>
        <taxon>Sphingobacteriales</taxon>
        <taxon>Sphingobacteriaceae</taxon>
        <taxon>Sphingobacterium</taxon>
    </lineage>
</organism>
<dbReference type="InterPro" id="IPR028098">
    <property type="entry name" value="Glyco_trans_4-like_N"/>
</dbReference>
<sequence>MRRPNVIIEAGLTGNPFNGHFHYCKNLGLSLLKGFGEKYNFLFLLMNNNNIFRLPEPSKVISYRVYKYFRRFFYKTDIWHITYQLTDLLPLESKTKILLTIHDLNFLKEKSEAEIPHFLTILQQNIDRASSIVAISNYVKSDIEKHCILNGKEIQVIYNGCSVNDELISSLQETSIVKRDTYIYSIGVIARKKNIHVLPYLLIGNDLKLIISGFVQDHDYYASILDIVKTLHLENRVCFTGPVSDEDKFRYMRDCALFAFPSFAEGFGLPVIEAMRFGKKTLLSKHTSLPEIGGELAFYLENEEEEYLRHFALNDLPLILGTPADSVKISEWAKQFSWTNAAAEYEKLYQFLADKP</sequence>
<gene>
    <name evidence="4" type="ORF">FAZ19_23090</name>
</gene>
<feature type="domain" description="Glycosyltransferase subfamily 4-like N-terminal" evidence="3">
    <location>
        <begin position="62"/>
        <end position="161"/>
    </location>
</feature>
<protein>
    <submittedName>
        <fullName evidence="4">Glycosyltransferase family 4 protein</fullName>
    </submittedName>
</protein>
<dbReference type="EMBL" id="SUKA01000012">
    <property type="protein sequence ID" value="TJY60140.1"/>
    <property type="molecule type" value="Genomic_DNA"/>
</dbReference>
<dbReference type="Pfam" id="PF13439">
    <property type="entry name" value="Glyco_transf_4"/>
    <property type="match status" value="1"/>
</dbReference>
<dbReference type="OrthoDB" id="9801609at2"/>
<evidence type="ECO:0000313" key="4">
    <source>
        <dbReference type="EMBL" id="TJY60140.1"/>
    </source>
</evidence>
<comment type="caution">
    <text evidence="4">The sequence shown here is derived from an EMBL/GenBank/DDBJ whole genome shotgun (WGS) entry which is preliminary data.</text>
</comment>
<dbReference type="InterPro" id="IPR001296">
    <property type="entry name" value="Glyco_trans_1"/>
</dbReference>
<evidence type="ECO:0000256" key="1">
    <source>
        <dbReference type="ARBA" id="ARBA00022679"/>
    </source>
</evidence>
<dbReference type="CDD" id="cd03809">
    <property type="entry name" value="GT4_MtfB-like"/>
    <property type="match status" value="1"/>
</dbReference>
<dbReference type="PANTHER" id="PTHR46401">
    <property type="entry name" value="GLYCOSYLTRANSFERASE WBBK-RELATED"/>
    <property type="match status" value="1"/>
</dbReference>
<reference evidence="4 5" key="1">
    <citation type="submission" date="2019-04" db="EMBL/GenBank/DDBJ databases">
        <title>Sphingobacterium olei sp. nov., isolated from oil-contaminated soil.</title>
        <authorList>
            <person name="Liu B."/>
        </authorList>
    </citation>
    <scope>NUCLEOTIDE SEQUENCE [LARGE SCALE GENOMIC DNA]</scope>
    <source>
        <strain evidence="4 5">Y3L14</strain>
    </source>
</reference>
<dbReference type="Proteomes" id="UP000309872">
    <property type="component" value="Unassembled WGS sequence"/>
</dbReference>
<dbReference type="Pfam" id="PF00534">
    <property type="entry name" value="Glycos_transf_1"/>
    <property type="match status" value="1"/>
</dbReference>
<accession>A0A4U0GMR6</accession>
<dbReference type="GO" id="GO:0016757">
    <property type="term" value="F:glycosyltransferase activity"/>
    <property type="evidence" value="ECO:0007669"/>
    <property type="project" value="InterPro"/>
</dbReference>
<dbReference type="AlphaFoldDB" id="A0A4U0GMR6"/>
<evidence type="ECO:0000313" key="5">
    <source>
        <dbReference type="Proteomes" id="UP000309872"/>
    </source>
</evidence>
<dbReference type="Gene3D" id="3.40.50.2000">
    <property type="entry name" value="Glycogen Phosphorylase B"/>
    <property type="match status" value="2"/>
</dbReference>
<dbReference type="SUPFAM" id="SSF53756">
    <property type="entry name" value="UDP-Glycosyltransferase/glycogen phosphorylase"/>
    <property type="match status" value="1"/>
</dbReference>
<evidence type="ECO:0000259" key="2">
    <source>
        <dbReference type="Pfam" id="PF00534"/>
    </source>
</evidence>
<name>A0A4U0GMR6_9SPHI</name>
<dbReference type="PANTHER" id="PTHR46401:SF2">
    <property type="entry name" value="GLYCOSYLTRANSFERASE WBBK-RELATED"/>
    <property type="match status" value="1"/>
</dbReference>
<feature type="domain" description="Glycosyl transferase family 1" evidence="2">
    <location>
        <begin position="173"/>
        <end position="292"/>
    </location>
</feature>
<keyword evidence="5" id="KW-1185">Reference proteome</keyword>